<proteinExistence type="predicted"/>
<organism evidence="1 2">
    <name type="scientific">Zophobas morio</name>
    <dbReference type="NCBI Taxonomy" id="2755281"/>
    <lineage>
        <taxon>Eukaryota</taxon>
        <taxon>Metazoa</taxon>
        <taxon>Ecdysozoa</taxon>
        <taxon>Arthropoda</taxon>
        <taxon>Hexapoda</taxon>
        <taxon>Insecta</taxon>
        <taxon>Pterygota</taxon>
        <taxon>Neoptera</taxon>
        <taxon>Endopterygota</taxon>
        <taxon>Coleoptera</taxon>
        <taxon>Polyphaga</taxon>
        <taxon>Cucujiformia</taxon>
        <taxon>Tenebrionidae</taxon>
        <taxon>Zophobas</taxon>
    </lineage>
</organism>
<sequence>MTERAEEAWYGVIYILKKLLSHVPSMEAVEGPFMTRCNELIRRLEFTAVSKYMHQRRYCKSSVMGLVTMRQGNRDCYEGPIRKTTPQRVNLFTPC</sequence>
<dbReference type="Proteomes" id="UP001168821">
    <property type="component" value="Unassembled WGS sequence"/>
</dbReference>
<keyword evidence="2" id="KW-1185">Reference proteome</keyword>
<reference evidence="1" key="1">
    <citation type="journal article" date="2023" name="G3 (Bethesda)">
        <title>Whole genome assemblies of Zophobas morio and Tenebrio molitor.</title>
        <authorList>
            <person name="Kaur S."/>
            <person name="Stinson S.A."/>
            <person name="diCenzo G.C."/>
        </authorList>
    </citation>
    <scope>NUCLEOTIDE SEQUENCE</scope>
    <source>
        <strain evidence="1">QUZm001</strain>
    </source>
</reference>
<evidence type="ECO:0000313" key="2">
    <source>
        <dbReference type="Proteomes" id="UP001168821"/>
    </source>
</evidence>
<name>A0AA38HPX5_9CUCU</name>
<dbReference type="AlphaFoldDB" id="A0AA38HPX5"/>
<accession>A0AA38HPX5</accession>
<evidence type="ECO:0000313" key="1">
    <source>
        <dbReference type="EMBL" id="KAJ3641718.1"/>
    </source>
</evidence>
<protein>
    <submittedName>
        <fullName evidence="1">Uncharacterized protein</fullName>
    </submittedName>
</protein>
<gene>
    <name evidence="1" type="ORF">Zmor_028200</name>
</gene>
<comment type="caution">
    <text evidence="1">The sequence shown here is derived from an EMBL/GenBank/DDBJ whole genome shotgun (WGS) entry which is preliminary data.</text>
</comment>
<dbReference type="EMBL" id="JALNTZ010000009">
    <property type="protein sequence ID" value="KAJ3641718.1"/>
    <property type="molecule type" value="Genomic_DNA"/>
</dbReference>